<dbReference type="InterPro" id="IPR024706">
    <property type="entry name" value="Peroxiredoxin_AhpC-typ"/>
</dbReference>
<dbReference type="Pfam" id="PF00578">
    <property type="entry name" value="AhpC-TSA"/>
    <property type="match status" value="1"/>
</dbReference>
<evidence type="ECO:0000256" key="1">
    <source>
        <dbReference type="ARBA" id="ARBA00003330"/>
    </source>
</evidence>
<keyword evidence="7" id="KW-1015">Disulfide bond</keyword>
<evidence type="ECO:0000256" key="10">
    <source>
        <dbReference type="ARBA" id="ARBA00038489"/>
    </source>
</evidence>
<dbReference type="InterPro" id="IPR036249">
    <property type="entry name" value="Thioredoxin-like_sf"/>
</dbReference>
<evidence type="ECO:0000256" key="8">
    <source>
        <dbReference type="ARBA" id="ARBA00023284"/>
    </source>
</evidence>
<feature type="domain" description="Thioredoxin" evidence="13">
    <location>
        <begin position="1"/>
        <end position="150"/>
    </location>
</feature>
<evidence type="ECO:0000313" key="15">
    <source>
        <dbReference type="Proteomes" id="UP001597438"/>
    </source>
</evidence>
<name>A0ABW5X9G2_9FLAO</name>
<evidence type="ECO:0000256" key="5">
    <source>
        <dbReference type="ARBA" id="ARBA00022862"/>
    </source>
</evidence>
<sequence>MKIGEKVPAICLNDESGKQFCLQKFMGKEALVIYFYPKDFTPGCTKEACNFRDSYEGFQNLGAEVIGISSDSEASHSKFKERYKLPYILLADPKKKARNAFDVKSSLLGLLPGRETFVFDKSGILIHKFHSRDSSIHMPKALKILKNISA</sequence>
<keyword evidence="15" id="KW-1185">Reference proteome</keyword>
<evidence type="ECO:0000256" key="9">
    <source>
        <dbReference type="ARBA" id="ARBA00032824"/>
    </source>
</evidence>
<reference evidence="15" key="1">
    <citation type="journal article" date="2019" name="Int. J. Syst. Evol. Microbiol.">
        <title>The Global Catalogue of Microorganisms (GCM) 10K type strain sequencing project: providing services to taxonomists for standard genome sequencing and annotation.</title>
        <authorList>
            <consortium name="The Broad Institute Genomics Platform"/>
            <consortium name="The Broad Institute Genome Sequencing Center for Infectious Disease"/>
            <person name="Wu L."/>
            <person name="Ma J."/>
        </authorList>
    </citation>
    <scope>NUCLEOTIDE SEQUENCE [LARGE SCALE GENOMIC DNA]</scope>
    <source>
        <strain evidence="15">KCTC 52925</strain>
    </source>
</reference>
<evidence type="ECO:0000256" key="6">
    <source>
        <dbReference type="ARBA" id="ARBA00023002"/>
    </source>
</evidence>
<evidence type="ECO:0000256" key="11">
    <source>
        <dbReference type="ARBA" id="ARBA00042639"/>
    </source>
</evidence>
<dbReference type="CDD" id="cd03017">
    <property type="entry name" value="PRX_BCP"/>
    <property type="match status" value="1"/>
</dbReference>
<dbReference type="EMBL" id="JBHUOJ010000032">
    <property type="protein sequence ID" value="MFD2834309.1"/>
    <property type="molecule type" value="Genomic_DNA"/>
</dbReference>
<comment type="caution">
    <text evidence="14">The sequence shown here is derived from an EMBL/GenBank/DDBJ whole genome shotgun (WGS) entry which is preliminary data.</text>
</comment>
<dbReference type="InterPro" id="IPR000866">
    <property type="entry name" value="AhpC/TSA"/>
</dbReference>
<evidence type="ECO:0000256" key="2">
    <source>
        <dbReference type="ARBA" id="ARBA00011245"/>
    </source>
</evidence>
<comment type="catalytic activity">
    <reaction evidence="12">
        <text>a hydroperoxide + [thioredoxin]-dithiol = an alcohol + [thioredoxin]-disulfide + H2O</text>
        <dbReference type="Rhea" id="RHEA:62620"/>
        <dbReference type="Rhea" id="RHEA-COMP:10698"/>
        <dbReference type="Rhea" id="RHEA-COMP:10700"/>
        <dbReference type="ChEBI" id="CHEBI:15377"/>
        <dbReference type="ChEBI" id="CHEBI:29950"/>
        <dbReference type="ChEBI" id="CHEBI:30879"/>
        <dbReference type="ChEBI" id="CHEBI:35924"/>
        <dbReference type="ChEBI" id="CHEBI:50058"/>
        <dbReference type="EC" id="1.11.1.24"/>
    </reaction>
</comment>
<dbReference type="Gene3D" id="3.40.30.10">
    <property type="entry name" value="Glutaredoxin"/>
    <property type="match status" value="1"/>
</dbReference>
<dbReference type="PANTHER" id="PTHR42801">
    <property type="entry name" value="THIOREDOXIN-DEPENDENT PEROXIDE REDUCTASE"/>
    <property type="match status" value="1"/>
</dbReference>
<keyword evidence="4 14" id="KW-0575">Peroxidase</keyword>
<dbReference type="SUPFAM" id="SSF52833">
    <property type="entry name" value="Thioredoxin-like"/>
    <property type="match status" value="1"/>
</dbReference>
<comment type="function">
    <text evidence="1">Thiol-specific peroxidase that catalyzes the reduction of hydrogen peroxide and organic hydroperoxides to water and alcohols, respectively. Plays a role in cell protection against oxidative stress by detoxifying peroxides and as sensor of hydrogen peroxide-mediated signaling events.</text>
</comment>
<evidence type="ECO:0000256" key="3">
    <source>
        <dbReference type="ARBA" id="ARBA00013017"/>
    </source>
</evidence>
<dbReference type="InterPro" id="IPR050924">
    <property type="entry name" value="Peroxiredoxin_BCP/PrxQ"/>
</dbReference>
<evidence type="ECO:0000313" key="14">
    <source>
        <dbReference type="EMBL" id="MFD2834309.1"/>
    </source>
</evidence>
<evidence type="ECO:0000256" key="7">
    <source>
        <dbReference type="ARBA" id="ARBA00023157"/>
    </source>
</evidence>
<dbReference type="PANTHER" id="PTHR42801:SF4">
    <property type="entry name" value="AHPC_TSA FAMILY PROTEIN"/>
    <property type="match status" value="1"/>
</dbReference>
<proteinExistence type="inferred from homology"/>
<organism evidence="14 15">
    <name type="scientific">Christiangramia antarctica</name>
    <dbReference type="NCBI Taxonomy" id="2058158"/>
    <lineage>
        <taxon>Bacteria</taxon>
        <taxon>Pseudomonadati</taxon>
        <taxon>Bacteroidota</taxon>
        <taxon>Flavobacteriia</taxon>
        <taxon>Flavobacteriales</taxon>
        <taxon>Flavobacteriaceae</taxon>
        <taxon>Christiangramia</taxon>
    </lineage>
</organism>
<comment type="subunit">
    <text evidence="2">Monomer.</text>
</comment>
<dbReference type="EC" id="1.11.1.24" evidence="3"/>
<evidence type="ECO:0000256" key="4">
    <source>
        <dbReference type="ARBA" id="ARBA00022559"/>
    </source>
</evidence>
<gene>
    <name evidence="14" type="ORF">ACFSYS_13535</name>
</gene>
<keyword evidence="8" id="KW-0676">Redox-active center</keyword>
<comment type="similarity">
    <text evidence="10">Belongs to the peroxiredoxin family. BCP/PrxQ subfamily.</text>
</comment>
<protein>
    <recommendedName>
        <fullName evidence="3">thioredoxin-dependent peroxiredoxin</fullName>
        <ecNumber evidence="3">1.11.1.24</ecNumber>
    </recommendedName>
    <alternativeName>
        <fullName evidence="9">Thioredoxin peroxidase</fullName>
    </alternativeName>
    <alternativeName>
        <fullName evidence="11">Thioredoxin-dependent peroxiredoxin Bcp</fullName>
    </alternativeName>
</protein>
<dbReference type="PROSITE" id="PS51352">
    <property type="entry name" value="THIOREDOXIN_2"/>
    <property type="match status" value="1"/>
</dbReference>
<keyword evidence="6 14" id="KW-0560">Oxidoreductase</keyword>
<dbReference type="GO" id="GO:0140824">
    <property type="term" value="F:thioredoxin-dependent peroxiredoxin activity"/>
    <property type="evidence" value="ECO:0007669"/>
    <property type="project" value="UniProtKB-EC"/>
</dbReference>
<dbReference type="PIRSF" id="PIRSF000239">
    <property type="entry name" value="AHPC"/>
    <property type="match status" value="1"/>
</dbReference>
<evidence type="ECO:0000256" key="12">
    <source>
        <dbReference type="ARBA" id="ARBA00049091"/>
    </source>
</evidence>
<dbReference type="Proteomes" id="UP001597438">
    <property type="component" value="Unassembled WGS sequence"/>
</dbReference>
<keyword evidence="5" id="KW-0049">Antioxidant</keyword>
<dbReference type="InterPro" id="IPR013766">
    <property type="entry name" value="Thioredoxin_domain"/>
</dbReference>
<accession>A0ABW5X9G2</accession>
<evidence type="ECO:0000259" key="13">
    <source>
        <dbReference type="PROSITE" id="PS51352"/>
    </source>
</evidence>
<dbReference type="RefSeq" id="WP_251739063.1">
    <property type="nucleotide sequence ID" value="NZ_JBHUOJ010000032.1"/>
</dbReference>